<proteinExistence type="predicted"/>
<organism evidence="1 2">
    <name type="scientific">Pseudozyma hubeiensis (strain SY62)</name>
    <name type="common">Yeast</name>
    <dbReference type="NCBI Taxonomy" id="1305764"/>
    <lineage>
        <taxon>Eukaryota</taxon>
        <taxon>Fungi</taxon>
        <taxon>Dikarya</taxon>
        <taxon>Basidiomycota</taxon>
        <taxon>Ustilaginomycotina</taxon>
        <taxon>Ustilaginomycetes</taxon>
        <taxon>Ustilaginales</taxon>
        <taxon>Ustilaginaceae</taxon>
        <taxon>Pseudozyma</taxon>
    </lineage>
</organism>
<protein>
    <submittedName>
        <fullName evidence="1">Uncharacterized protein</fullName>
    </submittedName>
</protein>
<evidence type="ECO:0000313" key="1">
    <source>
        <dbReference type="EMBL" id="GAC96728.1"/>
    </source>
</evidence>
<evidence type="ECO:0000313" key="2">
    <source>
        <dbReference type="Proteomes" id="UP000014071"/>
    </source>
</evidence>
<dbReference type="Proteomes" id="UP000014071">
    <property type="component" value="Unassembled WGS sequence"/>
</dbReference>
<accession>R9P5N7</accession>
<reference evidence="2" key="1">
    <citation type="journal article" date="2013" name="Genome Announc.">
        <title>Draft genome sequence of the basidiomycetous yeast-like fungus Pseudozyma hubeiensis SY62, which produces an abundant amount of the biosurfactant mannosylerythritol lipids.</title>
        <authorList>
            <person name="Konishi M."/>
            <person name="Hatada Y."/>
            <person name="Horiuchi J."/>
        </authorList>
    </citation>
    <scope>NUCLEOTIDE SEQUENCE [LARGE SCALE GENOMIC DNA]</scope>
    <source>
        <strain evidence="2">SY62</strain>
    </source>
</reference>
<dbReference type="RefSeq" id="XP_012190315.1">
    <property type="nucleotide sequence ID" value="XM_012334925.1"/>
</dbReference>
<dbReference type="GeneID" id="24109594"/>
<sequence>MQNAKSFLNGTTPSLFSLRKYSTQSRLYPSAKPNNDAISRPLLYVKLRALNKGAPSDGFVRALYTPTPPNSRRSDELTHSVCSCQTTPCMRFPRIAVLNTLFRLPFGYTRRH</sequence>
<gene>
    <name evidence="1" type="ORF">PHSY_004312</name>
</gene>
<keyword evidence="2" id="KW-1185">Reference proteome</keyword>
<name>R9P5N7_PSEHS</name>
<dbReference type="HOGENOM" id="CLU_2146978_0_0_1"/>
<dbReference type="AlphaFoldDB" id="R9P5N7"/>
<dbReference type="EMBL" id="DF238805">
    <property type="protein sequence ID" value="GAC96728.1"/>
    <property type="molecule type" value="Genomic_DNA"/>
</dbReference>